<evidence type="ECO:0000313" key="1">
    <source>
        <dbReference type="EMBL" id="CRO42429.1"/>
    </source>
</evidence>
<evidence type="ECO:0000313" key="2">
    <source>
        <dbReference type="Proteomes" id="UP000045039"/>
    </source>
</evidence>
<dbReference type="Proteomes" id="UP000045039">
    <property type="component" value="Unassembled WGS sequence"/>
</dbReference>
<protein>
    <submittedName>
        <fullName evidence="1">Uncharacterized protein</fullName>
    </submittedName>
</protein>
<gene>
    <name evidence="1" type="ORF">PAERUG_P19_London_7_VIM_2_05_10_01589</name>
</gene>
<dbReference type="AlphaFoldDB" id="A0A9P1VUZ0"/>
<accession>A0A9P1VUZ0</accession>
<reference evidence="2" key="1">
    <citation type="submission" date="2015-06" db="EMBL/GenBank/DDBJ databases">
        <authorList>
            <person name="Radhakrishnan Rajesh"/>
            <person name="Underwood Anthony"/>
            <person name="Al-Shahib Ali"/>
        </authorList>
    </citation>
    <scope>NUCLEOTIDE SEQUENCE [LARGE SCALE GENOMIC DNA]</scope>
    <source>
        <strain evidence="2">P19_London_7_VIM_2_05_10</strain>
    </source>
</reference>
<sequence>MEPLMDTIKRRSAQGCGPSIALLELLAAEARLVITRDNPGRLCELAVVAETGRRGIPENEVVAARRAYAASLGVTLSGPTKDSDKPAHISHAVDHSNHNPNARNRINLGNARAFRQNGRFYIFIPEPI</sequence>
<name>A0A9P1VUZ0_PSEAI</name>
<proteinExistence type="predicted"/>
<comment type="caution">
    <text evidence="1">The sequence shown here is derived from an EMBL/GenBank/DDBJ whole genome shotgun (WGS) entry which is preliminary data.</text>
</comment>
<dbReference type="EMBL" id="CVVU01000088">
    <property type="protein sequence ID" value="CRO42429.1"/>
    <property type="molecule type" value="Genomic_DNA"/>
</dbReference>
<organism evidence="1 2">
    <name type="scientific">Pseudomonas aeruginosa</name>
    <dbReference type="NCBI Taxonomy" id="287"/>
    <lineage>
        <taxon>Bacteria</taxon>
        <taxon>Pseudomonadati</taxon>
        <taxon>Pseudomonadota</taxon>
        <taxon>Gammaproteobacteria</taxon>
        <taxon>Pseudomonadales</taxon>
        <taxon>Pseudomonadaceae</taxon>
        <taxon>Pseudomonas</taxon>
    </lineage>
</organism>